<gene>
    <name evidence="2" type="ORF">FRZ44_38640</name>
</gene>
<dbReference type="KEGG" id="htq:FRZ44_38640"/>
<dbReference type="AlphaFoldDB" id="A0A5J6MN14"/>
<evidence type="ECO:0000313" key="3">
    <source>
        <dbReference type="Proteomes" id="UP000326202"/>
    </source>
</evidence>
<keyword evidence="1" id="KW-0812">Transmembrane</keyword>
<name>A0A5J6MN14_9PROT</name>
<dbReference type="OrthoDB" id="8450457at2"/>
<keyword evidence="1" id="KW-1133">Transmembrane helix</keyword>
<sequence length="83" mass="9435">MTEPKESWHLDKKVPIALIGALMFQTAAFGVWMGSLQERVNMVEAWQGKNDRLDTRLSVVESQLGNVQAILLRIENKIDRSQP</sequence>
<feature type="transmembrane region" description="Helical" evidence="1">
    <location>
        <begin position="14"/>
        <end position="32"/>
    </location>
</feature>
<organism evidence="2 3">
    <name type="scientific">Hypericibacter terrae</name>
    <dbReference type="NCBI Taxonomy" id="2602015"/>
    <lineage>
        <taxon>Bacteria</taxon>
        <taxon>Pseudomonadati</taxon>
        <taxon>Pseudomonadota</taxon>
        <taxon>Alphaproteobacteria</taxon>
        <taxon>Rhodospirillales</taxon>
        <taxon>Dongiaceae</taxon>
        <taxon>Hypericibacter</taxon>
    </lineage>
</organism>
<evidence type="ECO:0000256" key="1">
    <source>
        <dbReference type="SAM" id="Phobius"/>
    </source>
</evidence>
<keyword evidence="1" id="KW-0472">Membrane</keyword>
<keyword evidence="3" id="KW-1185">Reference proteome</keyword>
<dbReference type="Proteomes" id="UP000326202">
    <property type="component" value="Chromosome"/>
</dbReference>
<reference evidence="2 3" key="1">
    <citation type="submission" date="2019-08" db="EMBL/GenBank/DDBJ databases">
        <title>Hyperibacter terrae gen. nov., sp. nov. and Hyperibacter viscosus sp. nov., two new members in the family Rhodospirillaceae isolated from the rhizosphere of Hypericum perforatum.</title>
        <authorList>
            <person name="Noviana Z."/>
        </authorList>
    </citation>
    <scope>NUCLEOTIDE SEQUENCE [LARGE SCALE GENOMIC DNA]</scope>
    <source>
        <strain evidence="2 3">R5913</strain>
    </source>
</reference>
<dbReference type="RefSeq" id="WP_151178703.1">
    <property type="nucleotide sequence ID" value="NZ_CP042906.1"/>
</dbReference>
<evidence type="ECO:0000313" key="2">
    <source>
        <dbReference type="EMBL" id="QEX18557.1"/>
    </source>
</evidence>
<dbReference type="EMBL" id="CP042906">
    <property type="protein sequence ID" value="QEX18557.1"/>
    <property type="molecule type" value="Genomic_DNA"/>
</dbReference>
<accession>A0A5J6MN14</accession>
<proteinExistence type="predicted"/>
<protein>
    <submittedName>
        <fullName evidence="2">Uncharacterized protein</fullName>
    </submittedName>
</protein>